<evidence type="ECO:0000259" key="2">
    <source>
        <dbReference type="Pfam" id="PF22622"/>
    </source>
</evidence>
<organism evidence="3 4">
    <name type="scientific">Enterocloster bolteae (strain ATCC BAA-613 / DSM 15670 / CCUG 46953 / JCM 12243 / WAL 16351)</name>
    <name type="common">Clostridium bolteae</name>
    <dbReference type="NCBI Taxonomy" id="411902"/>
    <lineage>
        <taxon>Bacteria</taxon>
        <taxon>Bacillati</taxon>
        <taxon>Bacillota</taxon>
        <taxon>Clostridia</taxon>
        <taxon>Lachnospirales</taxon>
        <taxon>Lachnospiraceae</taxon>
        <taxon>Enterocloster</taxon>
    </lineage>
</organism>
<dbReference type="InterPro" id="IPR054357">
    <property type="entry name" value="MFE-2_N"/>
</dbReference>
<reference evidence="3 4" key="2">
    <citation type="submission" date="2007-09" db="EMBL/GenBank/DDBJ databases">
        <title>Draft genome sequence of Clostridium bolteae (ATCC BAA-613).</title>
        <authorList>
            <person name="Sudarsanam P."/>
            <person name="Ley R."/>
            <person name="Guruge J."/>
            <person name="Turnbaugh P.J."/>
            <person name="Mahowald M."/>
            <person name="Liep D."/>
            <person name="Gordon J."/>
        </authorList>
    </citation>
    <scope>NUCLEOTIDE SEQUENCE [LARGE SCALE GENOMIC DNA]</scope>
    <source>
        <strain evidence="4">ATCC BAA-613 / DSM 15670 / CCUG 46953 / JCM 12243 / WAL 16351</strain>
    </source>
</reference>
<dbReference type="PANTHER" id="PTHR13078:SF56">
    <property type="entry name" value="PEROXISOMAL MULTIFUNCTIONAL ENZYME TYPE 2"/>
    <property type="match status" value="1"/>
</dbReference>
<dbReference type="Proteomes" id="UP000005396">
    <property type="component" value="Unassembled WGS sequence"/>
</dbReference>
<evidence type="ECO:0000313" key="3">
    <source>
        <dbReference type="EMBL" id="EDP12540.1"/>
    </source>
</evidence>
<dbReference type="Gene3D" id="3.10.129.10">
    <property type="entry name" value="Hotdog Thioesterase"/>
    <property type="match status" value="2"/>
</dbReference>
<reference evidence="3 4" key="1">
    <citation type="submission" date="2007-08" db="EMBL/GenBank/DDBJ databases">
        <authorList>
            <person name="Fulton L."/>
            <person name="Clifton S."/>
            <person name="Fulton B."/>
            <person name="Xu J."/>
            <person name="Minx P."/>
            <person name="Pepin K.H."/>
            <person name="Johnson M."/>
            <person name="Thiruvilangam P."/>
            <person name="Bhonagiri V."/>
            <person name="Nash W.E."/>
            <person name="Mardis E.R."/>
            <person name="Wilson R.K."/>
        </authorList>
    </citation>
    <scope>NUCLEOTIDE SEQUENCE [LARGE SCALE GENOMIC DNA]</scope>
    <source>
        <strain evidence="4">ATCC BAA-613 / DSM 15670 / CCUG 46953 / JCM 12243 / WAL 16351</strain>
    </source>
</reference>
<proteinExistence type="predicted"/>
<dbReference type="GO" id="GO:0003857">
    <property type="term" value="F:(3S)-3-hydroxyacyl-CoA dehydrogenase (NAD+) activity"/>
    <property type="evidence" value="ECO:0007669"/>
    <property type="project" value="TreeGrafter"/>
</dbReference>
<name>A8S5R7_ENTBW</name>
<dbReference type="HOGENOM" id="CLU_040078_1_0_9"/>
<dbReference type="Pfam" id="PF22622">
    <property type="entry name" value="MFE-2_hydrat-2_N"/>
    <property type="match status" value="1"/>
</dbReference>
<dbReference type="Pfam" id="PF01575">
    <property type="entry name" value="MaoC_dehydratas"/>
    <property type="match status" value="1"/>
</dbReference>
<evidence type="ECO:0000259" key="1">
    <source>
        <dbReference type="Pfam" id="PF01575"/>
    </source>
</evidence>
<dbReference type="GO" id="GO:0044594">
    <property type="term" value="F:17-beta-hydroxysteroid dehydrogenase (NAD+) activity"/>
    <property type="evidence" value="ECO:0007669"/>
    <property type="project" value="TreeGrafter"/>
</dbReference>
<feature type="domain" description="Peroxisomal multifunctional enzyme type 2-like N-terminal" evidence="2">
    <location>
        <begin position="30"/>
        <end position="166"/>
    </location>
</feature>
<dbReference type="GO" id="GO:0006635">
    <property type="term" value="P:fatty acid beta-oxidation"/>
    <property type="evidence" value="ECO:0007669"/>
    <property type="project" value="TreeGrafter"/>
</dbReference>
<dbReference type="PaxDb" id="411902-CLOBOL_07294"/>
<sequence>MANIEKVDWHTRKTPDFDSIIGKGMGPRYFEYTWRDVILYALGVGCTKDDLAYVWEGCPDGFKALPSFVLTAYLNAITMQPQRRVPYAPNEIPGDLIIEALDGYIPNRLHMGVDFIMHRPIDPLCGKILTEDSVEEVFDWGEKGVVNQCKMEMYDIAGNPVCTLRSQHYIAAFGNNGRPKYVSNKMNYPGREPDFECDDHIADNLAALYRLTGDTYTTHIDPEVGKGYGYKGAFMPGLCSAGFAARLAIQAVIPYQPERVTHVATQLRSVTFPDTYVKFQAWKIEEGKLIYRMLNKETGKAIVDNCLLEYK</sequence>
<dbReference type="AlphaFoldDB" id="A8S5R7"/>
<dbReference type="EMBL" id="ABCC02000076">
    <property type="protein sequence ID" value="EDP12540.1"/>
    <property type="molecule type" value="Genomic_DNA"/>
</dbReference>
<dbReference type="RefSeq" id="WP_002568782.1">
    <property type="nucleotide sequence ID" value="NZ_DS480725.1"/>
</dbReference>
<dbReference type="SUPFAM" id="SSF54637">
    <property type="entry name" value="Thioesterase/thiol ester dehydrase-isomerase"/>
    <property type="match status" value="2"/>
</dbReference>
<dbReference type="PANTHER" id="PTHR13078">
    <property type="entry name" value="PEROXISOMAL MULTIFUNCTIONAL ENZYME TYPE 2-RELATED"/>
    <property type="match status" value="1"/>
</dbReference>
<feature type="domain" description="MaoC-like" evidence="1">
    <location>
        <begin position="187"/>
        <end position="299"/>
    </location>
</feature>
<protein>
    <submittedName>
        <fullName evidence="3">Uncharacterized protein</fullName>
    </submittedName>
</protein>
<dbReference type="InterPro" id="IPR002539">
    <property type="entry name" value="MaoC-like_dom"/>
</dbReference>
<dbReference type="InterPro" id="IPR029069">
    <property type="entry name" value="HotDog_dom_sf"/>
</dbReference>
<dbReference type="GO" id="GO:0004300">
    <property type="term" value="F:enoyl-CoA hydratase activity"/>
    <property type="evidence" value="ECO:0007669"/>
    <property type="project" value="TreeGrafter"/>
</dbReference>
<evidence type="ECO:0000313" key="4">
    <source>
        <dbReference type="Proteomes" id="UP000005396"/>
    </source>
</evidence>
<accession>A8S5R7</accession>
<comment type="caution">
    <text evidence="3">The sequence shown here is derived from an EMBL/GenBank/DDBJ whole genome shotgun (WGS) entry which is preliminary data.</text>
</comment>
<gene>
    <name evidence="3" type="ORF">CLOBOL_07294</name>
</gene>
<dbReference type="eggNOG" id="COG3777">
    <property type="taxonomic scope" value="Bacteria"/>
</dbReference>